<dbReference type="Gene3D" id="2.60.40.10">
    <property type="entry name" value="Immunoglobulins"/>
    <property type="match status" value="3"/>
</dbReference>
<keyword evidence="4" id="KW-0732">Signal</keyword>
<dbReference type="Gene3D" id="3.20.20.80">
    <property type="entry name" value="Glycosidases"/>
    <property type="match status" value="1"/>
</dbReference>
<dbReference type="InterPro" id="IPR006103">
    <property type="entry name" value="Glyco_hydro_2_cat"/>
</dbReference>
<dbReference type="InterPro" id="IPR006101">
    <property type="entry name" value="Glyco_hydro_2"/>
</dbReference>
<evidence type="ECO:0000313" key="9">
    <source>
        <dbReference type="EMBL" id="MBB6251012.1"/>
    </source>
</evidence>
<evidence type="ECO:0000256" key="3">
    <source>
        <dbReference type="ARBA" id="ARBA00023295"/>
    </source>
</evidence>
<name>A0A7X0AWI8_9PROT</name>
<feature type="domain" description="Glycoside hydrolase family 2 immunoglobulin-like beta-sandwich" evidence="5">
    <location>
        <begin position="220"/>
        <end position="322"/>
    </location>
</feature>
<organism evidence="9 10">
    <name type="scientific">Nitrospirillum iridis</name>
    <dbReference type="NCBI Taxonomy" id="765888"/>
    <lineage>
        <taxon>Bacteria</taxon>
        <taxon>Pseudomonadati</taxon>
        <taxon>Pseudomonadota</taxon>
        <taxon>Alphaproteobacteria</taxon>
        <taxon>Rhodospirillales</taxon>
        <taxon>Azospirillaceae</taxon>
        <taxon>Nitrospirillum</taxon>
    </lineage>
</organism>
<dbReference type="InterPro" id="IPR008979">
    <property type="entry name" value="Galactose-bd-like_sf"/>
</dbReference>
<feature type="signal peptide" evidence="4">
    <location>
        <begin position="1"/>
        <end position="34"/>
    </location>
</feature>
<feature type="domain" description="Glycosyl hydrolases family 2 sugar binding" evidence="7">
    <location>
        <begin position="78"/>
        <end position="199"/>
    </location>
</feature>
<keyword evidence="10" id="KW-1185">Reference proteome</keyword>
<dbReference type="Pfam" id="PF02836">
    <property type="entry name" value="Glyco_hydro_2_C"/>
    <property type="match status" value="1"/>
</dbReference>
<evidence type="ECO:0000259" key="6">
    <source>
        <dbReference type="Pfam" id="PF02836"/>
    </source>
</evidence>
<dbReference type="InterPro" id="IPR036156">
    <property type="entry name" value="Beta-gal/glucu_dom_sf"/>
</dbReference>
<comment type="caution">
    <text evidence="9">The sequence shown here is derived from an EMBL/GenBank/DDBJ whole genome shotgun (WGS) entry which is preliminary data.</text>
</comment>
<proteinExistence type="inferred from homology"/>
<comment type="similarity">
    <text evidence="1">Belongs to the glycosyl hydrolase 2 family.</text>
</comment>
<dbReference type="AlphaFoldDB" id="A0A7X0AWI8"/>
<evidence type="ECO:0000259" key="5">
    <source>
        <dbReference type="Pfam" id="PF00703"/>
    </source>
</evidence>
<keyword evidence="2 9" id="KW-0378">Hydrolase</keyword>
<protein>
    <submittedName>
        <fullName evidence="9">Beta-galactosidase</fullName>
        <ecNumber evidence="9">3.2.1.23</ecNumber>
    </submittedName>
</protein>
<feature type="domain" description="Glycoside hydrolase family 2 catalytic" evidence="6">
    <location>
        <begin position="328"/>
        <end position="511"/>
    </location>
</feature>
<dbReference type="Proteomes" id="UP000539175">
    <property type="component" value="Unassembled WGS sequence"/>
</dbReference>
<evidence type="ECO:0000259" key="8">
    <source>
        <dbReference type="Pfam" id="PF16355"/>
    </source>
</evidence>
<dbReference type="InterPro" id="IPR006102">
    <property type="entry name" value="Ig-like_GH2"/>
</dbReference>
<gene>
    <name evidence="9" type="ORF">FHS74_001557</name>
</gene>
<dbReference type="GO" id="GO:0004565">
    <property type="term" value="F:beta-galactosidase activity"/>
    <property type="evidence" value="ECO:0007669"/>
    <property type="project" value="UniProtKB-EC"/>
</dbReference>
<evidence type="ECO:0000313" key="10">
    <source>
        <dbReference type="Proteomes" id="UP000539175"/>
    </source>
</evidence>
<dbReference type="Pfam" id="PF16355">
    <property type="entry name" value="DUF4982"/>
    <property type="match status" value="1"/>
</dbReference>
<evidence type="ECO:0000259" key="7">
    <source>
        <dbReference type="Pfam" id="PF02837"/>
    </source>
</evidence>
<dbReference type="InterPro" id="IPR032311">
    <property type="entry name" value="DUF4982"/>
</dbReference>
<dbReference type="InterPro" id="IPR017853">
    <property type="entry name" value="GH"/>
</dbReference>
<evidence type="ECO:0000256" key="1">
    <source>
        <dbReference type="ARBA" id="ARBA00007401"/>
    </source>
</evidence>
<dbReference type="Pfam" id="PF00703">
    <property type="entry name" value="Glyco_hydro_2"/>
    <property type="match status" value="1"/>
</dbReference>
<dbReference type="GO" id="GO:0005975">
    <property type="term" value="P:carbohydrate metabolic process"/>
    <property type="evidence" value="ECO:0007669"/>
    <property type="project" value="InterPro"/>
</dbReference>
<dbReference type="PRINTS" id="PR00132">
    <property type="entry name" value="GLHYDRLASE2"/>
</dbReference>
<evidence type="ECO:0000256" key="2">
    <source>
        <dbReference type="ARBA" id="ARBA00022801"/>
    </source>
</evidence>
<dbReference type="EC" id="3.2.1.23" evidence="9"/>
<keyword evidence="3 9" id="KW-0326">Glycosidase</keyword>
<dbReference type="SUPFAM" id="SSF49785">
    <property type="entry name" value="Galactose-binding domain-like"/>
    <property type="match status" value="1"/>
</dbReference>
<reference evidence="9 10" key="1">
    <citation type="submission" date="2020-08" db="EMBL/GenBank/DDBJ databases">
        <title>Genomic Encyclopedia of Type Strains, Phase IV (KMG-IV): sequencing the most valuable type-strain genomes for metagenomic binning, comparative biology and taxonomic classification.</title>
        <authorList>
            <person name="Goeker M."/>
        </authorList>
    </citation>
    <scope>NUCLEOTIDE SEQUENCE [LARGE SCALE GENOMIC DNA]</scope>
    <source>
        <strain evidence="9 10">DSM 22198</strain>
    </source>
</reference>
<dbReference type="PANTHER" id="PTHR42732">
    <property type="entry name" value="BETA-GALACTOSIDASE"/>
    <property type="match status" value="1"/>
</dbReference>
<accession>A0A7X0AWI8</accession>
<dbReference type="SUPFAM" id="SSF49303">
    <property type="entry name" value="beta-Galactosidase/glucuronidase domain"/>
    <property type="match status" value="1"/>
</dbReference>
<dbReference type="InterPro" id="IPR051913">
    <property type="entry name" value="GH2_Domain-Containing"/>
</dbReference>
<evidence type="ECO:0000256" key="4">
    <source>
        <dbReference type="SAM" id="SignalP"/>
    </source>
</evidence>
<dbReference type="InterPro" id="IPR006104">
    <property type="entry name" value="Glyco_hydro_2_N"/>
</dbReference>
<feature type="domain" description="DUF4982" evidence="8">
    <location>
        <begin position="633"/>
        <end position="695"/>
    </location>
</feature>
<feature type="chain" id="PRO_5030624828" evidence="4">
    <location>
        <begin position="35"/>
        <end position="801"/>
    </location>
</feature>
<dbReference type="RefSeq" id="WP_184799167.1">
    <property type="nucleotide sequence ID" value="NZ_JACIIZ010000004.1"/>
</dbReference>
<sequence length="801" mass="87709">MRLPAPFRAPCRARFRLGALLAATASALALSAGAADLPFADLPFNDDWRFHRVESGGPLGHEALPLAGWSWEAVRLPHTTKVEARIVQADGKAQWQGDAFYVKRFRTKPAWAGQRVTLRFEAAMNVADVWLNGRHLTTHLGGFLPFTLDLTDGLKPDDENEVVVHLDNRDNAVTGPKPLKDLDFNTYGGLYRGATLSVRPPLHISDEMLAGHVAGGGIVVRQTRVDHDRADLTVTTEVRNDGPAARRFTLTQRLLRDGKAVTQVRSKPITLEAGAALSLPQELTVAQPHLWSLDDPALYDLETAVAADDETVDSRRTRIGLRDIVMTRDGLWLNGAKTFLRGVNRHQEYPYVGYALSPEASRREARLIKAAGFDYIRLSHYPQDPAFLDAADEVGLLVLDGIPGWQYAPQDPAFAAQVVRTCRDMIRRDRNHPSVLAWECSLNESPMADSLVDALHAAVHEELPGPGVYSAGWMPRAYDVYLQARQHRLPETGKEAPAAAPDKPLIVSEYGDWEYYAMNAGFQQGRWGDLLPQERSSRQDLGGPEKGLLQQATNVQEAHNDNLALPAVGDGYWAMFDYNRGYAPDLETSGVHSIDRLPKEAAFFFMSQRDMKADSTGALVHVATRWTADSSPSVRVFSNAEAVELRLNGRLIARQAPDRDRLSTHLRHPPFTFKLDRFEAGTLEAVAYVGDRAVARQQVRTPGAAHHLDLSLDTQGVAPATGHNDVLFVRARLVDANGTTVPTTGTDIHLASSGDIALMSPDHVQTEAGTASFLIRIGDSLTGATITADGAGLAAVSMPVR</sequence>
<dbReference type="InterPro" id="IPR013783">
    <property type="entry name" value="Ig-like_fold"/>
</dbReference>
<dbReference type="PANTHER" id="PTHR42732:SF1">
    <property type="entry name" value="BETA-MANNOSIDASE"/>
    <property type="match status" value="1"/>
</dbReference>
<dbReference type="SUPFAM" id="SSF51445">
    <property type="entry name" value="(Trans)glycosidases"/>
    <property type="match status" value="1"/>
</dbReference>
<dbReference type="Pfam" id="PF02837">
    <property type="entry name" value="Glyco_hydro_2_N"/>
    <property type="match status" value="1"/>
</dbReference>
<dbReference type="EMBL" id="JACIIZ010000004">
    <property type="protein sequence ID" value="MBB6251012.1"/>
    <property type="molecule type" value="Genomic_DNA"/>
</dbReference>
<dbReference type="Gene3D" id="2.60.120.260">
    <property type="entry name" value="Galactose-binding domain-like"/>
    <property type="match status" value="1"/>
</dbReference>